<feature type="compositionally biased region" description="Basic and acidic residues" evidence="1">
    <location>
        <begin position="22"/>
        <end position="32"/>
    </location>
</feature>
<dbReference type="PROSITE" id="PS51257">
    <property type="entry name" value="PROKAR_LIPOPROTEIN"/>
    <property type="match status" value="1"/>
</dbReference>
<evidence type="ECO:0000313" key="2">
    <source>
        <dbReference type="EMBL" id="GCE82348.1"/>
    </source>
</evidence>
<accession>A0A4P5NL55</accession>
<organism evidence="2 3">
    <name type="scientific">Komagataeibacter diospyri</name>
    <dbReference type="NCBI Taxonomy" id="1932662"/>
    <lineage>
        <taxon>Bacteria</taxon>
        <taxon>Pseudomonadati</taxon>
        <taxon>Pseudomonadota</taxon>
        <taxon>Alphaproteobacteria</taxon>
        <taxon>Acetobacterales</taxon>
        <taxon>Acetobacteraceae</taxon>
        <taxon>Komagataeibacter</taxon>
    </lineage>
</organism>
<reference evidence="3" key="1">
    <citation type="submission" date="2017-01" db="EMBL/GenBank/DDBJ databases">
        <title>Komagataeibacter sp. MSKU9 whole genome sequencing project.</title>
        <authorList>
            <person name="Matsutani M."/>
            <person name="Naloka K."/>
            <person name="Theeragool G."/>
            <person name="Yakushi T."/>
            <person name="Matsushita K."/>
        </authorList>
    </citation>
    <scope>NUCLEOTIDE SEQUENCE [LARGE SCALE GENOMIC DNA]</scope>
    <source>
        <strain evidence="3">MSKU9</strain>
    </source>
</reference>
<dbReference type="AlphaFoldDB" id="A0A4P5NYU7"/>
<evidence type="ECO:0000256" key="1">
    <source>
        <dbReference type="SAM" id="MobiDB-lite"/>
    </source>
</evidence>
<protein>
    <recommendedName>
        <fullName evidence="4">Lipoprotein</fullName>
    </recommendedName>
</protein>
<evidence type="ECO:0008006" key="4">
    <source>
        <dbReference type="Google" id="ProtNLM"/>
    </source>
</evidence>
<dbReference type="Proteomes" id="UP000315095">
    <property type="component" value="Unassembled WGS sequence"/>
</dbReference>
<dbReference type="EMBL" id="BDLU01000014">
    <property type="protein sequence ID" value="GCE82348.1"/>
    <property type="molecule type" value="Genomic_DNA"/>
</dbReference>
<sequence>MRHIIRFSAILITLSATGCYGPERHHPYRDEGTAADYRNPNQHWSRGPHTDH</sequence>
<proteinExistence type="predicted"/>
<feature type="region of interest" description="Disordered" evidence="1">
    <location>
        <begin position="22"/>
        <end position="52"/>
    </location>
</feature>
<gene>
    <name evidence="2" type="ORF">MSKU9_0489</name>
</gene>
<comment type="caution">
    <text evidence="2">The sequence shown here is derived from an EMBL/GenBank/DDBJ whole genome shotgun (WGS) entry which is preliminary data.</text>
</comment>
<dbReference type="RefSeq" id="WP_227000534.1">
    <property type="nucleotide sequence ID" value="NZ_BDLU01000014.1"/>
</dbReference>
<accession>A0A4P5NYU7</accession>
<evidence type="ECO:0000313" key="3">
    <source>
        <dbReference type="Proteomes" id="UP000315095"/>
    </source>
</evidence>
<keyword evidence="3" id="KW-1185">Reference proteome</keyword>
<name>A0A4P5NYU7_9PROT</name>